<dbReference type="AlphaFoldDB" id="A0A4Q7ABP3"/>
<evidence type="ECO:0000256" key="2">
    <source>
        <dbReference type="SAM" id="SignalP"/>
    </source>
</evidence>
<dbReference type="EMBL" id="SGSQ01000049">
    <property type="protein sequence ID" value="RZG42890.1"/>
    <property type="molecule type" value="Genomic_DNA"/>
</dbReference>
<organism evidence="3 4">
    <name type="scientific">Acinetobacter wuhouensis</name>
    <dbReference type="NCBI Taxonomy" id="1879050"/>
    <lineage>
        <taxon>Bacteria</taxon>
        <taxon>Pseudomonadati</taxon>
        <taxon>Pseudomonadota</taxon>
        <taxon>Gammaproteobacteria</taxon>
        <taxon>Moraxellales</taxon>
        <taxon>Moraxellaceae</taxon>
        <taxon>Acinetobacter</taxon>
    </lineage>
</organism>
<gene>
    <name evidence="3" type="ORF">EXU28_18435</name>
</gene>
<comment type="caution">
    <text evidence="3">The sequence shown here is derived from an EMBL/GenBank/DDBJ whole genome shotgun (WGS) entry which is preliminary data.</text>
</comment>
<feature type="region of interest" description="Disordered" evidence="1">
    <location>
        <begin position="52"/>
        <end position="72"/>
    </location>
</feature>
<keyword evidence="4" id="KW-1185">Reference proteome</keyword>
<evidence type="ECO:0000313" key="3">
    <source>
        <dbReference type="EMBL" id="RZG42890.1"/>
    </source>
</evidence>
<reference evidence="3 4" key="1">
    <citation type="submission" date="2019-02" db="EMBL/GenBank/DDBJ databases">
        <title>The Batch Genome Submission of Acinetobacter spp. strains.</title>
        <authorList>
            <person name="Qin J."/>
            <person name="Hu Y."/>
            <person name="Ye H."/>
            <person name="Wei L."/>
            <person name="Feng Y."/>
            <person name="Zong Z."/>
        </authorList>
    </citation>
    <scope>NUCLEOTIDE SEQUENCE [LARGE SCALE GENOMIC DNA]</scope>
    <source>
        <strain evidence="3 4">WCHAW060049</strain>
    </source>
</reference>
<evidence type="ECO:0000313" key="4">
    <source>
        <dbReference type="Proteomes" id="UP000293863"/>
    </source>
</evidence>
<protein>
    <submittedName>
        <fullName evidence="3">Uncharacterized protein</fullName>
    </submittedName>
</protein>
<proteinExistence type="predicted"/>
<feature type="signal peptide" evidence="2">
    <location>
        <begin position="1"/>
        <end position="21"/>
    </location>
</feature>
<dbReference type="RefSeq" id="WP_130169003.1">
    <property type="nucleotide sequence ID" value="NZ_SGSQ01000049.1"/>
</dbReference>
<sequence>MKKKILLVAGSLLAISNMIYAQDLSNDEVISLFRSNDYSKDDLTVNLREKKVSKEIPTKEQPQSSPPKRVEKVKELSTDQYIYQYRDSNGVTVISNKIKDSSFKLISVTRTSNRNNSKRDIVNPVLPKNTKYSTFEPSATRITFSE</sequence>
<accession>A0A4Q7ABP3</accession>
<evidence type="ECO:0000256" key="1">
    <source>
        <dbReference type="SAM" id="MobiDB-lite"/>
    </source>
</evidence>
<dbReference type="Proteomes" id="UP000293863">
    <property type="component" value="Unassembled WGS sequence"/>
</dbReference>
<feature type="chain" id="PRO_5020450782" evidence="2">
    <location>
        <begin position="22"/>
        <end position="146"/>
    </location>
</feature>
<name>A0A4Q7ABP3_9GAMM</name>
<keyword evidence="2" id="KW-0732">Signal</keyword>